<gene>
    <name evidence="7" type="ORF">BPSY_1006</name>
</gene>
<organism evidence="7 8">
    <name type="scientific">Bifidobacterium psychraerophilum</name>
    <dbReference type="NCBI Taxonomy" id="218140"/>
    <lineage>
        <taxon>Bacteria</taxon>
        <taxon>Bacillati</taxon>
        <taxon>Actinomycetota</taxon>
        <taxon>Actinomycetes</taxon>
        <taxon>Bifidobacteriales</taxon>
        <taxon>Bifidobacteriaceae</taxon>
        <taxon>Bifidobacterium</taxon>
    </lineage>
</organism>
<keyword evidence="3" id="KW-0520">NAD</keyword>
<evidence type="ECO:0000256" key="2">
    <source>
        <dbReference type="ARBA" id="ARBA00023002"/>
    </source>
</evidence>
<comment type="similarity">
    <text evidence="1 4">Belongs to the D-isomer specific 2-hydroxyacid dehydrogenase family.</text>
</comment>
<reference evidence="7 8" key="1">
    <citation type="submission" date="2014-03" db="EMBL/GenBank/DDBJ databases">
        <title>Genomics of Bifidobacteria.</title>
        <authorList>
            <person name="Ventura M."/>
            <person name="Milani C."/>
            <person name="Lugli G.A."/>
        </authorList>
    </citation>
    <scope>NUCLEOTIDE SEQUENCE [LARGE SCALE GENOMIC DNA]</scope>
    <source>
        <strain evidence="7 8">LMG 21775</strain>
    </source>
</reference>
<dbReference type="eggNOG" id="COG0111">
    <property type="taxonomic scope" value="Bacteria"/>
</dbReference>
<evidence type="ECO:0000256" key="3">
    <source>
        <dbReference type="ARBA" id="ARBA00023027"/>
    </source>
</evidence>
<dbReference type="PANTHER" id="PTHR43761">
    <property type="entry name" value="D-ISOMER SPECIFIC 2-HYDROXYACID DEHYDROGENASE FAMILY PROTEIN (AFU_ORTHOLOGUE AFUA_1G13630)"/>
    <property type="match status" value="1"/>
</dbReference>
<dbReference type="Pfam" id="PF02826">
    <property type="entry name" value="2-Hacid_dh_C"/>
    <property type="match status" value="1"/>
</dbReference>
<evidence type="ECO:0000313" key="7">
    <source>
        <dbReference type="EMBL" id="KFI82157.1"/>
    </source>
</evidence>
<sequence>MMLRRRITLMGMSVIETASTREDLPLMVIPSCVPSMVEPLRKEFRKFDDVCRVRMYTDTVHDDEVFASRCKDADSVIVIGFRVSDDLLDRLATHVRCMVFGGTGVANYINLAKSQDYGMRICNIEHYGDNAVAEHTVALMFELARHAGHLDQELHDGNWVVMEGLELSGKTLGLVGFGGIGKAVARIAQGLGMHTLVYSRHEDHDALQAVGASWTSSLDEVFEHSDVLSLHLGLNEHTQGMITGEHLAKLHSGALFVNTARAELIEEGALVKRLNEGDVLAGLDVFDEEPIRTDDPLLSIPNAVLTPHVAWFTQEAVVNVVAQCAEAIGAFYRGERYNVVV</sequence>
<dbReference type="InterPro" id="IPR050418">
    <property type="entry name" value="D-iso_2-hydroxyacid_DH_PdxB"/>
</dbReference>
<dbReference type="Pfam" id="PF00389">
    <property type="entry name" value="2-Hacid_dh"/>
    <property type="match status" value="1"/>
</dbReference>
<evidence type="ECO:0000313" key="8">
    <source>
        <dbReference type="Proteomes" id="UP000029050"/>
    </source>
</evidence>
<dbReference type="Proteomes" id="UP000029050">
    <property type="component" value="Unassembled WGS sequence"/>
</dbReference>
<accession>A0A087CFV7</accession>
<dbReference type="AlphaFoldDB" id="A0A087CFV7"/>
<protein>
    <submittedName>
        <fullName evidence="7">Putative 2-hydroxyacid dehydrogenase</fullName>
        <ecNumber evidence="7">1.1.1.26</ecNumber>
    </submittedName>
</protein>
<keyword evidence="8" id="KW-1185">Reference proteome</keyword>
<dbReference type="InterPro" id="IPR006139">
    <property type="entry name" value="D-isomer_2_OHA_DH_cat_dom"/>
</dbReference>
<evidence type="ECO:0000256" key="4">
    <source>
        <dbReference type="RuleBase" id="RU003719"/>
    </source>
</evidence>
<dbReference type="GO" id="GO:0051287">
    <property type="term" value="F:NAD binding"/>
    <property type="evidence" value="ECO:0007669"/>
    <property type="project" value="InterPro"/>
</dbReference>
<feature type="domain" description="D-isomer specific 2-hydroxyacid dehydrogenase catalytic" evidence="5">
    <location>
        <begin position="42"/>
        <end position="340"/>
    </location>
</feature>
<keyword evidence="2 4" id="KW-0560">Oxidoreductase</keyword>
<dbReference type="STRING" id="218140.BPSY_1006"/>
<dbReference type="PANTHER" id="PTHR43761:SF1">
    <property type="entry name" value="D-ISOMER SPECIFIC 2-HYDROXYACID DEHYDROGENASE CATALYTIC DOMAIN-CONTAINING PROTEIN-RELATED"/>
    <property type="match status" value="1"/>
</dbReference>
<comment type="caution">
    <text evidence="7">The sequence shown here is derived from an EMBL/GenBank/DDBJ whole genome shotgun (WGS) entry which is preliminary data.</text>
</comment>
<dbReference type="EC" id="1.1.1.26" evidence="7"/>
<dbReference type="SUPFAM" id="SSF52283">
    <property type="entry name" value="Formate/glycerate dehydrogenase catalytic domain-like"/>
    <property type="match status" value="1"/>
</dbReference>
<dbReference type="GO" id="GO:0047964">
    <property type="term" value="F:glyoxylate reductase (NADH) activity"/>
    <property type="evidence" value="ECO:0007669"/>
    <property type="project" value="UniProtKB-EC"/>
</dbReference>
<name>A0A087CFV7_9BIFI</name>
<dbReference type="EMBL" id="JGZI01000009">
    <property type="protein sequence ID" value="KFI82157.1"/>
    <property type="molecule type" value="Genomic_DNA"/>
</dbReference>
<evidence type="ECO:0000259" key="5">
    <source>
        <dbReference type="Pfam" id="PF00389"/>
    </source>
</evidence>
<evidence type="ECO:0000256" key="1">
    <source>
        <dbReference type="ARBA" id="ARBA00005854"/>
    </source>
</evidence>
<evidence type="ECO:0000259" key="6">
    <source>
        <dbReference type="Pfam" id="PF02826"/>
    </source>
</evidence>
<dbReference type="Gene3D" id="3.40.50.720">
    <property type="entry name" value="NAD(P)-binding Rossmann-like Domain"/>
    <property type="match status" value="2"/>
</dbReference>
<feature type="domain" description="D-isomer specific 2-hydroxyacid dehydrogenase NAD-binding" evidence="6">
    <location>
        <begin position="137"/>
        <end position="310"/>
    </location>
</feature>
<dbReference type="InterPro" id="IPR006140">
    <property type="entry name" value="D-isomer_DH_NAD-bd"/>
</dbReference>
<dbReference type="SUPFAM" id="SSF51735">
    <property type="entry name" value="NAD(P)-binding Rossmann-fold domains"/>
    <property type="match status" value="1"/>
</dbReference>
<proteinExistence type="inferred from homology"/>
<dbReference type="InterPro" id="IPR036291">
    <property type="entry name" value="NAD(P)-bd_dom_sf"/>
</dbReference>